<dbReference type="InterPro" id="IPR007527">
    <property type="entry name" value="Znf_SWIM"/>
</dbReference>
<dbReference type="OrthoDB" id="688325at2759"/>
<feature type="domain" description="SWIM-type" evidence="3">
    <location>
        <begin position="343"/>
        <end position="395"/>
    </location>
</feature>
<organism evidence="4 5">
    <name type="scientific">Rhynchospora breviuscula</name>
    <dbReference type="NCBI Taxonomy" id="2022672"/>
    <lineage>
        <taxon>Eukaryota</taxon>
        <taxon>Viridiplantae</taxon>
        <taxon>Streptophyta</taxon>
        <taxon>Embryophyta</taxon>
        <taxon>Tracheophyta</taxon>
        <taxon>Spermatophyta</taxon>
        <taxon>Magnoliopsida</taxon>
        <taxon>Liliopsida</taxon>
        <taxon>Poales</taxon>
        <taxon>Cyperaceae</taxon>
        <taxon>Cyperoideae</taxon>
        <taxon>Rhynchosporeae</taxon>
        <taxon>Rhynchospora</taxon>
    </lineage>
</organism>
<feature type="compositionally biased region" description="Basic and acidic residues" evidence="2">
    <location>
        <begin position="543"/>
        <end position="558"/>
    </location>
</feature>
<evidence type="ECO:0000313" key="5">
    <source>
        <dbReference type="Proteomes" id="UP001151287"/>
    </source>
</evidence>
<dbReference type="AlphaFoldDB" id="A0A9Q0CF70"/>
<feature type="compositionally biased region" description="Basic residues" evidence="2">
    <location>
        <begin position="496"/>
        <end position="508"/>
    </location>
</feature>
<comment type="caution">
    <text evidence="4">The sequence shown here is derived from an EMBL/GenBank/DDBJ whole genome shotgun (WGS) entry which is preliminary data.</text>
</comment>
<keyword evidence="1" id="KW-0479">Metal-binding</keyword>
<feature type="region of interest" description="Disordered" evidence="2">
    <location>
        <begin position="480"/>
        <end position="558"/>
    </location>
</feature>
<dbReference type="InterPro" id="IPR004330">
    <property type="entry name" value="FAR1_DNA_bnd_dom"/>
</dbReference>
<dbReference type="PANTHER" id="PTHR47718">
    <property type="entry name" value="OS01G0519700 PROTEIN"/>
    <property type="match status" value="1"/>
</dbReference>
<dbReference type="PROSITE" id="PS50966">
    <property type="entry name" value="ZF_SWIM"/>
    <property type="match status" value="1"/>
</dbReference>
<dbReference type="PANTHER" id="PTHR47718:SF2">
    <property type="entry name" value="PROTEIN FAR1-RELATED SEQUENCE 5-LIKE"/>
    <property type="match status" value="1"/>
</dbReference>
<evidence type="ECO:0000256" key="2">
    <source>
        <dbReference type="SAM" id="MobiDB-lite"/>
    </source>
</evidence>
<feature type="compositionally biased region" description="Basic residues" evidence="2">
    <location>
        <begin position="517"/>
        <end position="526"/>
    </location>
</feature>
<name>A0A9Q0CF70_9POAL</name>
<reference evidence="4" key="1">
    <citation type="journal article" date="2022" name="Cell">
        <title>Repeat-based holocentromeres influence genome architecture and karyotype evolution.</title>
        <authorList>
            <person name="Hofstatter P.G."/>
            <person name="Thangavel G."/>
            <person name="Lux T."/>
            <person name="Neumann P."/>
            <person name="Vondrak T."/>
            <person name="Novak P."/>
            <person name="Zhang M."/>
            <person name="Costa L."/>
            <person name="Castellani M."/>
            <person name="Scott A."/>
            <person name="Toegelov H."/>
            <person name="Fuchs J."/>
            <person name="Mata-Sucre Y."/>
            <person name="Dias Y."/>
            <person name="Vanzela A.L.L."/>
            <person name="Huettel B."/>
            <person name="Almeida C.C.S."/>
            <person name="Simkova H."/>
            <person name="Souza G."/>
            <person name="Pedrosa-Harand A."/>
            <person name="Macas J."/>
            <person name="Mayer K.F.X."/>
            <person name="Houben A."/>
            <person name="Marques A."/>
        </authorList>
    </citation>
    <scope>NUCLEOTIDE SEQUENCE</scope>
    <source>
        <strain evidence="4">RhyBre1mFocal</strain>
    </source>
</reference>
<evidence type="ECO:0000313" key="4">
    <source>
        <dbReference type="EMBL" id="KAJ1692837.1"/>
    </source>
</evidence>
<dbReference type="Pfam" id="PF03101">
    <property type="entry name" value="FAR1"/>
    <property type="match status" value="1"/>
</dbReference>
<dbReference type="Pfam" id="PF04434">
    <property type="entry name" value="SWIM"/>
    <property type="match status" value="1"/>
</dbReference>
<evidence type="ECO:0000259" key="3">
    <source>
        <dbReference type="PROSITE" id="PS50966"/>
    </source>
</evidence>
<keyword evidence="1" id="KW-0863">Zinc-finger</keyword>
<keyword evidence="1" id="KW-0862">Zinc</keyword>
<sequence length="558" mass="64625">MKDMEGHEDDFVPRLGMEYRTLDEAWSVWNDYGGRNGFGVRRGHESKSKTDGVITSKFFLCNCEGKRGLDKRDHLTRKPRAETRTGCQARLVLKFDRGTKKYKVVEFVSEHNHLLQPPEACYLIPSQRKVSEIAGFDIQVAASSGIQPKYAHELYSRQHGGIRGVGYTLVDHRNCLRNIRQEALQYGSAIAMMKYFAKRSMEDSSFKHLEDTTEEGEIANVVWMDAKMIVAYARFGDVVIFDTTFGTNNEKYEEEKEFEDAFNILMGKVDGKGKEWLEVLEDNREKEIKSEYNMRSKLPRLKFGMPILREAANLYTPKVFELFQAEVELSMSAHIECLEGNTYTVVMYGIDNEALQKRRQVVWTRENQMISCSCKKFERVGILCWHALKVLVFCEDIKVMSPRYVLNRWTKAAKDVTIVDIEGRRVIEDPMLDVRNRRADLLRIVAPICDKAAYNEEKTHFVRNRFLEFRREYEGKYDNLASTSGNDHPTSEHSLHLKKNGGNRRSKRIPSCIEKKRGAKKAKNKTISKSQDSLRTNTNLSQEKSKENFGYYHDLEDL</sequence>
<evidence type="ECO:0000256" key="1">
    <source>
        <dbReference type="PROSITE-ProRule" id="PRU00325"/>
    </source>
</evidence>
<proteinExistence type="predicted"/>
<keyword evidence="5" id="KW-1185">Reference proteome</keyword>
<dbReference type="Proteomes" id="UP001151287">
    <property type="component" value="Unassembled WGS sequence"/>
</dbReference>
<gene>
    <name evidence="4" type="ORF">LUZ63_009535</name>
</gene>
<accession>A0A9Q0CF70</accession>
<feature type="compositionally biased region" description="Polar residues" evidence="2">
    <location>
        <begin position="527"/>
        <end position="542"/>
    </location>
</feature>
<dbReference type="EMBL" id="JAMQYH010000003">
    <property type="protein sequence ID" value="KAJ1692837.1"/>
    <property type="molecule type" value="Genomic_DNA"/>
</dbReference>
<dbReference type="GO" id="GO:0008270">
    <property type="term" value="F:zinc ion binding"/>
    <property type="evidence" value="ECO:0007669"/>
    <property type="project" value="UniProtKB-KW"/>
</dbReference>
<protein>
    <recommendedName>
        <fullName evidence="3">SWIM-type domain-containing protein</fullName>
    </recommendedName>
</protein>